<dbReference type="Proteomes" id="UP000320359">
    <property type="component" value="Unassembled WGS sequence"/>
</dbReference>
<feature type="domain" description="N-acetyltransferase" evidence="5">
    <location>
        <begin position="4"/>
        <end position="167"/>
    </location>
</feature>
<dbReference type="AlphaFoldDB" id="A0A552X573"/>
<dbReference type="Gene3D" id="3.40.630.30">
    <property type="match status" value="1"/>
</dbReference>
<dbReference type="EMBL" id="VJWL01000001">
    <property type="protein sequence ID" value="TRW50155.1"/>
    <property type="molecule type" value="Genomic_DNA"/>
</dbReference>
<keyword evidence="7" id="KW-1185">Reference proteome</keyword>
<dbReference type="InterPro" id="IPR006464">
    <property type="entry name" value="AcTrfase_RimI/Ard1"/>
</dbReference>
<dbReference type="InterPro" id="IPR000182">
    <property type="entry name" value="GNAT_dom"/>
</dbReference>
<proteinExistence type="inferred from homology"/>
<sequence>MGLIETRPRAAELTDMALILAPLHGLSPDMMTIERAAHRVPWGANVFGNSFGPRYRVIGLFLNHRLVGYTVSHVLFDEIMLMNIAVAPEHHRKGYGQLLLDDLLAFASDENGVQKDMLFLEVREHNEAAIRLYERNGFSEIGRRPGYYPPVVPGDERESAIVMSRAK</sequence>
<reference evidence="6 7" key="1">
    <citation type="submission" date="2019-07" db="EMBL/GenBank/DDBJ databases">
        <authorList>
            <person name="Yang M."/>
            <person name="Zhao D."/>
            <person name="Xiang H."/>
        </authorList>
    </citation>
    <scope>NUCLEOTIDE SEQUENCE [LARGE SCALE GENOMIC DNA]</scope>
    <source>
        <strain evidence="6 7">IM1326</strain>
    </source>
</reference>
<dbReference type="InterPro" id="IPR050680">
    <property type="entry name" value="YpeA/RimI_acetyltransf"/>
</dbReference>
<organism evidence="6 7">
    <name type="scientific">Aliidiomarina halalkaliphila</name>
    <dbReference type="NCBI Taxonomy" id="2593535"/>
    <lineage>
        <taxon>Bacteria</taxon>
        <taxon>Pseudomonadati</taxon>
        <taxon>Pseudomonadota</taxon>
        <taxon>Gammaproteobacteria</taxon>
        <taxon>Alteromonadales</taxon>
        <taxon>Idiomarinaceae</taxon>
        <taxon>Aliidiomarina</taxon>
    </lineage>
</organism>
<gene>
    <name evidence="6" type="primary">rimI</name>
    <name evidence="6" type="ORF">FM042_04795</name>
</gene>
<dbReference type="OrthoDB" id="9796919at2"/>
<dbReference type="GO" id="GO:0008080">
    <property type="term" value="F:N-acetyltransferase activity"/>
    <property type="evidence" value="ECO:0007669"/>
    <property type="project" value="InterPro"/>
</dbReference>
<keyword evidence="3 6" id="KW-0808">Transferase</keyword>
<dbReference type="PANTHER" id="PTHR43420:SF12">
    <property type="entry name" value="N-ACETYLTRANSFERASE DOMAIN-CONTAINING PROTEIN"/>
    <property type="match status" value="1"/>
</dbReference>
<dbReference type="InterPro" id="IPR016181">
    <property type="entry name" value="Acyl_CoA_acyltransferase"/>
</dbReference>
<dbReference type="SUPFAM" id="SSF55729">
    <property type="entry name" value="Acyl-CoA N-acyltransferases (Nat)"/>
    <property type="match status" value="1"/>
</dbReference>
<evidence type="ECO:0000313" key="6">
    <source>
        <dbReference type="EMBL" id="TRW50155.1"/>
    </source>
</evidence>
<evidence type="ECO:0000256" key="3">
    <source>
        <dbReference type="ARBA" id="ARBA00022679"/>
    </source>
</evidence>
<evidence type="ECO:0000313" key="7">
    <source>
        <dbReference type="Proteomes" id="UP000320359"/>
    </source>
</evidence>
<evidence type="ECO:0000256" key="1">
    <source>
        <dbReference type="ARBA" id="ARBA00005395"/>
    </source>
</evidence>
<keyword evidence="2" id="KW-0963">Cytoplasm</keyword>
<dbReference type="PROSITE" id="PS51186">
    <property type="entry name" value="GNAT"/>
    <property type="match status" value="1"/>
</dbReference>
<dbReference type="Pfam" id="PF00583">
    <property type="entry name" value="Acetyltransf_1"/>
    <property type="match status" value="1"/>
</dbReference>
<protein>
    <submittedName>
        <fullName evidence="6">Ribosomal-protein-alanine N-acetyltransferase</fullName>
    </submittedName>
</protein>
<name>A0A552X573_9GAMM</name>
<dbReference type="NCBIfam" id="TIGR01575">
    <property type="entry name" value="rimI"/>
    <property type="match status" value="1"/>
</dbReference>
<comment type="similarity">
    <text evidence="1">Belongs to the acetyltransferase family. RimI subfamily.</text>
</comment>
<evidence type="ECO:0000256" key="4">
    <source>
        <dbReference type="ARBA" id="ARBA00023315"/>
    </source>
</evidence>
<evidence type="ECO:0000259" key="5">
    <source>
        <dbReference type="PROSITE" id="PS51186"/>
    </source>
</evidence>
<accession>A0A552X573</accession>
<dbReference type="PANTHER" id="PTHR43420">
    <property type="entry name" value="ACETYLTRANSFERASE"/>
    <property type="match status" value="1"/>
</dbReference>
<evidence type="ECO:0000256" key="2">
    <source>
        <dbReference type="ARBA" id="ARBA00022490"/>
    </source>
</evidence>
<keyword evidence="4" id="KW-0012">Acyltransferase</keyword>
<comment type="caution">
    <text evidence="6">The sequence shown here is derived from an EMBL/GenBank/DDBJ whole genome shotgun (WGS) entry which is preliminary data.</text>
</comment>